<organism evidence="2 3">
    <name type="scientific">Streptomyces solicathayae</name>
    <dbReference type="NCBI Taxonomy" id="3081768"/>
    <lineage>
        <taxon>Bacteria</taxon>
        <taxon>Bacillati</taxon>
        <taxon>Actinomycetota</taxon>
        <taxon>Actinomycetes</taxon>
        <taxon>Kitasatosporales</taxon>
        <taxon>Streptomycetaceae</taxon>
        <taxon>Streptomyces</taxon>
    </lineage>
</organism>
<dbReference type="InterPro" id="IPR011008">
    <property type="entry name" value="Dimeric_a/b-barrel"/>
</dbReference>
<dbReference type="InterPro" id="IPR052936">
    <property type="entry name" value="Jasmonate_Hydroxylase-like"/>
</dbReference>
<dbReference type="PANTHER" id="PTHR37811:SF2">
    <property type="entry name" value="ABM DOMAIN-CONTAINING PROTEIN"/>
    <property type="match status" value="1"/>
</dbReference>
<dbReference type="SUPFAM" id="SSF54909">
    <property type="entry name" value="Dimeric alpha+beta barrel"/>
    <property type="match status" value="1"/>
</dbReference>
<dbReference type="Gene3D" id="3.30.70.100">
    <property type="match status" value="1"/>
</dbReference>
<dbReference type="RefSeq" id="WP_318105139.1">
    <property type="nucleotide sequence ID" value="NZ_CP137573.1"/>
</dbReference>
<dbReference type="EMBL" id="CP137573">
    <property type="protein sequence ID" value="WOX23379.1"/>
    <property type="molecule type" value="Genomic_DNA"/>
</dbReference>
<sequence>MTQTIVAGLEPPYYTAVFTSVRPDHPEGYGETLDRMKELVQDVPGFLGYESARTPGGVGITVAYFRDLEALNAWRDHAEHRAAKKHGREHWYERYCVHIGRVEQSYGFERDDRDD</sequence>
<dbReference type="Pfam" id="PF03992">
    <property type="entry name" value="ABM"/>
    <property type="match status" value="1"/>
</dbReference>
<protein>
    <submittedName>
        <fullName evidence="2">Antibiotic biosynthesis monooxygenase</fullName>
        <ecNumber evidence="2">1.14.-.-</ecNumber>
    </submittedName>
</protein>
<dbReference type="PROSITE" id="PS51725">
    <property type="entry name" value="ABM"/>
    <property type="match status" value="1"/>
</dbReference>
<accession>A0ABZ0LV55</accession>
<dbReference type="PANTHER" id="PTHR37811">
    <property type="entry name" value="BLL5343 PROTEIN"/>
    <property type="match status" value="1"/>
</dbReference>
<gene>
    <name evidence="2" type="ORF">R2D22_19080</name>
</gene>
<dbReference type="EC" id="1.14.-.-" evidence="2"/>
<proteinExistence type="predicted"/>
<keyword evidence="2" id="KW-0503">Monooxygenase</keyword>
<keyword evidence="3" id="KW-1185">Reference proteome</keyword>
<feature type="domain" description="ABM" evidence="1">
    <location>
        <begin position="13"/>
        <end position="99"/>
    </location>
</feature>
<name>A0ABZ0LV55_9ACTN</name>
<evidence type="ECO:0000313" key="3">
    <source>
        <dbReference type="Proteomes" id="UP001301731"/>
    </source>
</evidence>
<reference evidence="2 3" key="1">
    <citation type="submission" date="2023-10" db="EMBL/GenBank/DDBJ databases">
        <title>The genome sequence of Streptomyces sp. HUAS YS2.</title>
        <authorList>
            <person name="Mo P."/>
        </authorList>
    </citation>
    <scope>NUCLEOTIDE SEQUENCE [LARGE SCALE GENOMIC DNA]</scope>
    <source>
        <strain evidence="2 3">HUAS YS2</strain>
    </source>
</reference>
<keyword evidence="2" id="KW-0560">Oxidoreductase</keyword>
<evidence type="ECO:0000313" key="2">
    <source>
        <dbReference type="EMBL" id="WOX23379.1"/>
    </source>
</evidence>
<dbReference type="Proteomes" id="UP001301731">
    <property type="component" value="Chromosome"/>
</dbReference>
<dbReference type="GO" id="GO:0004497">
    <property type="term" value="F:monooxygenase activity"/>
    <property type="evidence" value="ECO:0007669"/>
    <property type="project" value="UniProtKB-KW"/>
</dbReference>
<dbReference type="InterPro" id="IPR007138">
    <property type="entry name" value="ABM_dom"/>
</dbReference>
<evidence type="ECO:0000259" key="1">
    <source>
        <dbReference type="PROSITE" id="PS51725"/>
    </source>
</evidence>